<evidence type="ECO:0000259" key="6">
    <source>
        <dbReference type="PROSITE" id="PS51007"/>
    </source>
</evidence>
<dbReference type="Pfam" id="PF00034">
    <property type="entry name" value="Cytochrom_C"/>
    <property type="match status" value="1"/>
</dbReference>
<evidence type="ECO:0000313" key="8">
    <source>
        <dbReference type="Proteomes" id="UP001165653"/>
    </source>
</evidence>
<dbReference type="PANTHER" id="PTHR33546">
    <property type="entry name" value="LARGE, MULTIFUNCTIONAL SECRETED PROTEIN-RELATED"/>
    <property type="match status" value="1"/>
</dbReference>
<feature type="compositionally biased region" description="Basic and acidic residues" evidence="5">
    <location>
        <begin position="656"/>
        <end position="669"/>
    </location>
</feature>
<dbReference type="InterPro" id="IPR029010">
    <property type="entry name" value="ThuA-like"/>
</dbReference>
<dbReference type="NCBIfam" id="TIGR02604">
    <property type="entry name" value="Piru_Ver_Nterm"/>
    <property type="match status" value="1"/>
</dbReference>
<dbReference type="InterPro" id="IPR055557">
    <property type="entry name" value="DUF7133"/>
</dbReference>
<feature type="domain" description="Cytochrome c" evidence="6">
    <location>
        <begin position="897"/>
        <end position="987"/>
    </location>
</feature>
<dbReference type="EMBL" id="JAPDDR010000003">
    <property type="protein sequence ID" value="MCW1913181.1"/>
    <property type="molecule type" value="Genomic_DNA"/>
</dbReference>
<dbReference type="InterPro" id="IPR011042">
    <property type="entry name" value="6-blade_b-propeller_TolB-like"/>
</dbReference>
<evidence type="ECO:0000256" key="2">
    <source>
        <dbReference type="ARBA" id="ARBA00022723"/>
    </source>
</evidence>
<dbReference type="InterPro" id="IPR011989">
    <property type="entry name" value="ARM-like"/>
</dbReference>
<dbReference type="PROSITE" id="PS51007">
    <property type="entry name" value="CYTC"/>
    <property type="match status" value="1"/>
</dbReference>
<gene>
    <name evidence="7" type="ORF">OJ996_06340</name>
</gene>
<name>A0ABT3G017_9BACT</name>
<evidence type="ECO:0000256" key="5">
    <source>
        <dbReference type="SAM" id="MobiDB-lite"/>
    </source>
</evidence>
<keyword evidence="1 4" id="KW-0349">Heme</keyword>
<dbReference type="SUPFAM" id="SSF46626">
    <property type="entry name" value="Cytochrome c"/>
    <property type="match status" value="1"/>
</dbReference>
<dbReference type="Gene3D" id="2.120.10.30">
    <property type="entry name" value="TolB, C-terminal domain"/>
    <property type="match status" value="1"/>
</dbReference>
<dbReference type="Gene3D" id="1.10.760.10">
    <property type="entry name" value="Cytochrome c-like domain"/>
    <property type="match status" value="1"/>
</dbReference>
<reference evidence="7" key="1">
    <citation type="submission" date="2022-10" db="EMBL/GenBank/DDBJ databases">
        <title>Luteolibacter sp. GHJ8, whole genome shotgun sequencing project.</title>
        <authorList>
            <person name="Zhao G."/>
            <person name="Shen L."/>
        </authorList>
    </citation>
    <scope>NUCLEOTIDE SEQUENCE</scope>
    <source>
        <strain evidence="7">GHJ8</strain>
    </source>
</reference>
<organism evidence="7 8">
    <name type="scientific">Luteolibacter rhizosphaerae</name>
    <dbReference type="NCBI Taxonomy" id="2989719"/>
    <lineage>
        <taxon>Bacteria</taxon>
        <taxon>Pseudomonadati</taxon>
        <taxon>Verrucomicrobiota</taxon>
        <taxon>Verrucomicrobiia</taxon>
        <taxon>Verrucomicrobiales</taxon>
        <taxon>Verrucomicrobiaceae</taxon>
        <taxon>Luteolibacter</taxon>
    </lineage>
</organism>
<accession>A0ABT3G017</accession>
<sequence>MRVLRYLLPLLLLGIIGLFAQQEAPSQEARRVEVLFFGDDGHHRPLDMYRIFKEVSGNRGINLSYEKRMEALTPENLAKYDVLLVFANHQVITPGQLEAVKGFVEKGGGFMPVHCGSACFKKTDGYIDLVGGQIEGHGDGTFTARVVEPEHEAMKDYKPFETWDETYRHHRLAKDITILQRNGEEPWTWVRTQGKGRVFYTAHGHDERCWNQEGFHDLLERGIRWAAGEEVEILKLPALEYKVPMLPNHYETKIPVPKVQQPLSPEESMKRAQVPAGCELSLFAAEPEIEHPIAIAWDHRDRLWVVETLDYPNGMTTGERGNDRVKICEDTNGDGRADKFTVFADHLALATSVVHANGGAIVSSGGKMLFLKDTDGDDKADERKVLFEGFKMYDTHAGVSNLRYGFDGWIYGTVGYAGFDGVVGGKPVKFDTGVFRFLPDGSQIEFLGKTTNNTWGLGFTEQFDLLGSTANRQASWQVIGDGGNVRRSDRGTRVYPTTLDVQGSDGWEPPVELLGDGKIRAKGRHYTAAAGHAVYTDRRFPWDWQNKAAFVCEPTGHLVSMTRLRTENADFIASFEGENLYASSDAWSAPVAAEPGPDGAMWIADWYNIIVQHNRPGAPFEQTKVERGAGAAYITPLREKPMGRIYRVTPKLRENVSPVEKDAEPKLEPIDPGNPESLLEALSDTSLLRRLHAQRLIMERGGEDLIPGLVERGRNIHALYALRHLGYFKKESAEPLTLLRDILDASPSPALRRAVLEVWPEGAAIPALKPQFESDPFYYRAWLLLAARSPADETLGRTLRDWHRNEQKLRRGEVLDRCFAMAAARHSTGFLLASLENAPDPSVLKERIYPAAIKAFAENRSPQVMAAIEKNKSPLGQALKEAIKEHKVEKKHTPPAELLARGEGVYARTCAACHQSNGSGVDGAFPPLDDNARVAGSPEALVKIVLHGLAGPVEVPGKLAVNSLMPPVVGLSDAEIAEVLSFVRHAWTNDAAPVSAEEVGKVRAATKERQAAWTVGELK</sequence>
<keyword evidence="8" id="KW-1185">Reference proteome</keyword>
<dbReference type="Proteomes" id="UP001165653">
    <property type="component" value="Unassembled WGS sequence"/>
</dbReference>
<keyword evidence="2 4" id="KW-0479">Metal-binding</keyword>
<dbReference type="SUPFAM" id="SSF50952">
    <property type="entry name" value="Soluble quinoprotein glucose dehydrogenase"/>
    <property type="match status" value="1"/>
</dbReference>
<dbReference type="PANTHER" id="PTHR33546:SF1">
    <property type="entry name" value="LARGE, MULTIFUNCTIONAL SECRETED PROTEIN"/>
    <property type="match status" value="1"/>
</dbReference>
<dbReference type="InterPro" id="IPR036909">
    <property type="entry name" value="Cyt_c-like_dom_sf"/>
</dbReference>
<dbReference type="RefSeq" id="WP_264512377.1">
    <property type="nucleotide sequence ID" value="NZ_JAPDDR010000003.1"/>
</dbReference>
<proteinExistence type="predicted"/>
<dbReference type="Pfam" id="PF06283">
    <property type="entry name" value="ThuA"/>
    <property type="match status" value="1"/>
</dbReference>
<evidence type="ECO:0000256" key="1">
    <source>
        <dbReference type="ARBA" id="ARBA00022617"/>
    </source>
</evidence>
<dbReference type="InterPro" id="IPR029062">
    <property type="entry name" value="Class_I_gatase-like"/>
</dbReference>
<keyword evidence="3 4" id="KW-0408">Iron</keyword>
<dbReference type="Gene3D" id="3.40.50.880">
    <property type="match status" value="1"/>
</dbReference>
<comment type="caution">
    <text evidence="7">The sequence shown here is derived from an EMBL/GenBank/DDBJ whole genome shotgun (WGS) entry which is preliminary data.</text>
</comment>
<evidence type="ECO:0000313" key="7">
    <source>
        <dbReference type="EMBL" id="MCW1913181.1"/>
    </source>
</evidence>
<dbReference type="InterPro" id="IPR011041">
    <property type="entry name" value="Quinoprot_gluc/sorb_DH_b-prop"/>
</dbReference>
<evidence type="ECO:0000256" key="4">
    <source>
        <dbReference type="PROSITE-ProRule" id="PRU00433"/>
    </source>
</evidence>
<dbReference type="SUPFAM" id="SSF52317">
    <property type="entry name" value="Class I glutamine amidotransferase-like"/>
    <property type="match status" value="1"/>
</dbReference>
<dbReference type="InterPro" id="IPR009056">
    <property type="entry name" value="Cyt_c-like_dom"/>
</dbReference>
<dbReference type="Gene3D" id="1.25.10.10">
    <property type="entry name" value="Leucine-rich Repeat Variant"/>
    <property type="match status" value="1"/>
</dbReference>
<dbReference type="InterPro" id="IPR013428">
    <property type="entry name" value="Membrane-bound_put_N"/>
</dbReference>
<dbReference type="Pfam" id="PF23500">
    <property type="entry name" value="DUF7133"/>
    <property type="match status" value="1"/>
</dbReference>
<feature type="region of interest" description="Disordered" evidence="5">
    <location>
        <begin position="656"/>
        <end position="675"/>
    </location>
</feature>
<evidence type="ECO:0000256" key="3">
    <source>
        <dbReference type="ARBA" id="ARBA00023004"/>
    </source>
</evidence>
<protein>
    <submittedName>
        <fullName evidence="7">ThuA domain-containing protein</fullName>
    </submittedName>
</protein>